<gene>
    <name evidence="1" type="ORF">GWK47_021367</name>
</gene>
<reference evidence="1" key="1">
    <citation type="submission" date="2020-07" db="EMBL/GenBank/DDBJ databases">
        <title>The High-quality genome of the commercially important snow crab, Chionoecetes opilio.</title>
        <authorList>
            <person name="Jeong J.-H."/>
            <person name="Ryu S."/>
        </authorList>
    </citation>
    <scope>NUCLEOTIDE SEQUENCE</scope>
    <source>
        <strain evidence="1">MADBK_172401_WGS</strain>
        <tissue evidence="1">Digestive gland</tissue>
    </source>
</reference>
<dbReference type="EMBL" id="JACEEZ010023612">
    <property type="protein sequence ID" value="KAG0711093.1"/>
    <property type="molecule type" value="Genomic_DNA"/>
</dbReference>
<sequence>MLKSFHGAWGSDVTQIHFFHSHLDFFPTNLGAVSDEQGERFHQDISTMETRYQGRFSPNMIGDYFWTLQRESSCSCKRRANYRNTSDRRRFDQPTLLAAAGVHPAQADKPNVASGAMAGRLLQMSLAKSPQSKGDGAKEPFDFRKHCLFCGNICEFEGPQASISLEASSPIS</sequence>
<name>A0A8J5BVL2_CHIOP</name>
<dbReference type="OrthoDB" id="8063408at2759"/>
<dbReference type="AlphaFoldDB" id="A0A8J5BVL2"/>
<protein>
    <submittedName>
        <fullName evidence="1">Uncharacterized protein</fullName>
    </submittedName>
</protein>
<evidence type="ECO:0000313" key="1">
    <source>
        <dbReference type="EMBL" id="KAG0711093.1"/>
    </source>
</evidence>
<dbReference type="PANTHER" id="PTHR46114:SF1">
    <property type="entry name" value="ZAD DOMAIN-CONTAINING PROTEIN"/>
    <property type="match status" value="1"/>
</dbReference>
<dbReference type="Proteomes" id="UP000770661">
    <property type="component" value="Unassembled WGS sequence"/>
</dbReference>
<comment type="caution">
    <text evidence="1">The sequence shown here is derived from an EMBL/GenBank/DDBJ whole genome shotgun (WGS) entry which is preliminary data.</text>
</comment>
<organism evidence="1 2">
    <name type="scientific">Chionoecetes opilio</name>
    <name type="common">Atlantic snow crab</name>
    <name type="synonym">Cancer opilio</name>
    <dbReference type="NCBI Taxonomy" id="41210"/>
    <lineage>
        <taxon>Eukaryota</taxon>
        <taxon>Metazoa</taxon>
        <taxon>Ecdysozoa</taxon>
        <taxon>Arthropoda</taxon>
        <taxon>Crustacea</taxon>
        <taxon>Multicrustacea</taxon>
        <taxon>Malacostraca</taxon>
        <taxon>Eumalacostraca</taxon>
        <taxon>Eucarida</taxon>
        <taxon>Decapoda</taxon>
        <taxon>Pleocyemata</taxon>
        <taxon>Brachyura</taxon>
        <taxon>Eubrachyura</taxon>
        <taxon>Majoidea</taxon>
        <taxon>Majidae</taxon>
        <taxon>Chionoecetes</taxon>
    </lineage>
</organism>
<keyword evidence="2" id="KW-1185">Reference proteome</keyword>
<accession>A0A8J5BVL2</accession>
<proteinExistence type="predicted"/>
<evidence type="ECO:0000313" key="2">
    <source>
        <dbReference type="Proteomes" id="UP000770661"/>
    </source>
</evidence>
<dbReference type="PANTHER" id="PTHR46114">
    <property type="entry name" value="APPLE DOMAIN-CONTAINING PROTEIN"/>
    <property type="match status" value="1"/>
</dbReference>